<keyword evidence="1" id="KW-0812">Transmembrane</keyword>
<gene>
    <name evidence="3" type="ORF">TCMB3V08_LOCUS2858</name>
</gene>
<keyword evidence="1" id="KW-0472">Membrane</keyword>
<organism evidence="3">
    <name type="scientific">Timema californicum</name>
    <name type="common">California timema</name>
    <name type="synonym">Walking stick</name>
    <dbReference type="NCBI Taxonomy" id="61474"/>
    <lineage>
        <taxon>Eukaryota</taxon>
        <taxon>Metazoa</taxon>
        <taxon>Ecdysozoa</taxon>
        <taxon>Arthropoda</taxon>
        <taxon>Hexapoda</taxon>
        <taxon>Insecta</taxon>
        <taxon>Pterygota</taxon>
        <taxon>Neoptera</taxon>
        <taxon>Polyneoptera</taxon>
        <taxon>Phasmatodea</taxon>
        <taxon>Timematodea</taxon>
        <taxon>Timematoidea</taxon>
        <taxon>Timematidae</taxon>
        <taxon>Timema</taxon>
    </lineage>
</organism>
<feature type="domain" description="Protein O-mannosyl-transferase C-terminal four TM" evidence="2">
    <location>
        <begin position="141"/>
        <end position="343"/>
    </location>
</feature>
<feature type="transmembrane region" description="Helical" evidence="1">
    <location>
        <begin position="294"/>
        <end position="316"/>
    </location>
</feature>
<evidence type="ECO:0000313" key="3">
    <source>
        <dbReference type="EMBL" id="CAD7570153.1"/>
    </source>
</evidence>
<dbReference type="EMBL" id="OE179928">
    <property type="protein sequence ID" value="CAD7570153.1"/>
    <property type="molecule type" value="Genomic_DNA"/>
</dbReference>
<evidence type="ECO:0000259" key="2">
    <source>
        <dbReference type="Pfam" id="PF16192"/>
    </source>
</evidence>
<dbReference type="UniPathway" id="UPA00378"/>
<feature type="transmembrane region" description="Helical" evidence="1">
    <location>
        <begin position="238"/>
        <end position="257"/>
    </location>
</feature>
<dbReference type="InterPro" id="IPR027005">
    <property type="entry name" value="PMT-like"/>
</dbReference>
<accession>A0A7R9J089</accession>
<dbReference type="AlphaFoldDB" id="A0A7R9J089"/>
<feature type="transmembrane region" description="Helical" evidence="1">
    <location>
        <begin position="90"/>
        <end position="114"/>
    </location>
</feature>
<dbReference type="GO" id="GO:0005783">
    <property type="term" value="C:endoplasmic reticulum"/>
    <property type="evidence" value="ECO:0007669"/>
    <property type="project" value="TreeGrafter"/>
</dbReference>
<name>A0A7R9J089_TIMCA</name>
<feature type="transmembrane region" description="Helical" evidence="1">
    <location>
        <begin position="197"/>
        <end position="218"/>
    </location>
</feature>
<proteinExistence type="predicted"/>
<sequence length="350" mass="40007">MTGLYCATLEGVTAASPWAIYAGFRAGVLFLSGSLKVNPTSLSDCQTFEDWLVSMWSSLTVDPSGLGTYWCVTCAGPDLDVLATVPISSMLTLVILFFLVFVLDAGSLHLRVVASSEDQKDRERELVNAEMIPLRATSLSFWEKFIELQYKMLFANQENVQNHMYSSEPLEWPFMARGIAYWVSPNSNAQVHLLGNLVVWLSGSASLLIYSTLLVFYLMRRRRRCYDLPPEVWQNFTLVGEVLLAGYLFHYIPYFFVERTLFLHHYLPAFTFKVLLTAALVEHLHYVIRSILGWPVVALVYIAAVLMWLTVVLLVFRRFSVLSYGTTPLSSNDILRLRWLESWDFIVHRK</sequence>
<dbReference type="InterPro" id="IPR032421">
    <property type="entry name" value="PMT_4TMC"/>
</dbReference>
<dbReference type="PANTHER" id="PTHR10050:SF51">
    <property type="entry name" value="PROTEIN O-MANNOSYL-TRANSFERASE 1"/>
    <property type="match status" value="1"/>
</dbReference>
<evidence type="ECO:0000256" key="1">
    <source>
        <dbReference type="SAM" id="Phobius"/>
    </source>
</evidence>
<reference evidence="3" key="1">
    <citation type="submission" date="2020-11" db="EMBL/GenBank/DDBJ databases">
        <authorList>
            <person name="Tran Van P."/>
        </authorList>
    </citation>
    <scope>NUCLEOTIDE SEQUENCE</scope>
</reference>
<keyword evidence="1" id="KW-1133">Transmembrane helix</keyword>
<dbReference type="GO" id="GO:0004169">
    <property type="term" value="F:dolichyl-phosphate-mannose-protein mannosyltransferase activity"/>
    <property type="evidence" value="ECO:0007669"/>
    <property type="project" value="TreeGrafter"/>
</dbReference>
<protein>
    <submittedName>
        <fullName evidence="3">(California timema) hypothetical protein</fullName>
    </submittedName>
</protein>
<dbReference type="PANTHER" id="PTHR10050">
    <property type="entry name" value="DOLICHYL-PHOSPHATE-MANNOSE--PROTEIN MANNOSYLTRANSFERASE"/>
    <property type="match status" value="1"/>
</dbReference>
<dbReference type="Pfam" id="PF16192">
    <property type="entry name" value="PMT_4TMC"/>
    <property type="match status" value="1"/>
</dbReference>